<sequence length="1033" mass="111553">MTDTLSSVEENINQPEAMDPAKEDMADLSLSKLTPPPTLPPAGTNGESEPISAASNNPNGKEEEEKDLGGATEMKGNCEQGTVLLSTLQDNTKQDSGNKDEPMETEQEQEQEPLNEEEEEHCKEDEEQQATEGDEPVDDNMETESLASLEHKTTPSTDVVSNNTKKKDKDLPPPPATRQMRGSRTTPTNKRTRRLNPKPEEEGKGEEDLSGSATTSGNETETDDKGKVKGGKGRGRGGISRQNMKDSKPEQSSTPEESLVKGPARKGGAGAQSYSAAYRVTRATAAAAGIKTVDFIQLRPSAQKKRKRGVDDTASDDTDQPNIKKNKGEEEENEEGLSDEESVVSNEKPAPTKDKPIPEKSAPEKAPSEKPAAKKPAPPEKSTAEDTSSKCNPRMRGRGRGKRGVAKSEQLESPSESVGGKKMKQGMKDQETCLEESEETPTKDTPTKKKRGRPKRKGKEDKETTPTQSFPNTPLVKTEEVPKGEEPQEETGSLSEPVRKEDQILGLLQLSENVESGNIDDTIPPVADHTPVSASSNDDGTSLATPTNQEVAVKQEKPSTSEDSSEKPQLPAPLVDDGNVVPISQTTPTSIPMEGPYQFPLPSRYSHDASPYPYPPHIHPSFMPPPPHSYPPFSAQHYHPFIIPTSPHFPPYPPPPHSDCLSHPLYFSDDPFGRYPPQSTAAQSPSPNVPPNPLPTSTSNKVSSPPMESPVTTSGGNNINHSHPTTPTVTTPVTHGIPLPHPLNYNPSHMPPPPHHHPGYPIPSFNFALPAPDHWSHQMPVPPGGPPTQAPPPPIPPPPPSTSSSAKKDARLPTPFVQPEETQPVTTNPVNCPECGRHFKNNKALNGHMRLHGGFDWTKRICRPYVMGAKKEDDGEGKNNPKVEPEEGGVTVVLGGGGGGRGKQNHKENKPHNKSEHLKVKEKETRLQGATLDDLCRAAEELERIDRDNSIKPRPSPLTLPHERRIASFSPPYTPPPILSPARSLVLLSGGVGGGSTGGGVTGGGIPTPNKIWPQRKGSDNKGVKDLEEPFEP</sequence>
<feature type="compositionally biased region" description="Pro residues" evidence="2">
    <location>
        <begin position="780"/>
        <end position="801"/>
    </location>
</feature>
<dbReference type="GO" id="GO:0008270">
    <property type="term" value="F:zinc ion binding"/>
    <property type="evidence" value="ECO:0007669"/>
    <property type="project" value="UniProtKB-KW"/>
</dbReference>
<dbReference type="SMART" id="SM00355">
    <property type="entry name" value="ZnF_C2H2"/>
    <property type="match status" value="1"/>
</dbReference>
<feature type="region of interest" description="Disordered" evidence="2">
    <location>
        <begin position="870"/>
        <end position="889"/>
    </location>
</feature>
<dbReference type="PROSITE" id="PS00028">
    <property type="entry name" value="ZINC_FINGER_C2H2_1"/>
    <property type="match status" value="1"/>
</dbReference>
<feature type="compositionally biased region" description="Acidic residues" evidence="2">
    <location>
        <begin position="103"/>
        <end position="142"/>
    </location>
</feature>
<dbReference type="InterPro" id="IPR013087">
    <property type="entry name" value="Znf_C2H2_type"/>
</dbReference>
<accession>A0A1X7UWV9</accession>
<reference evidence="4" key="1">
    <citation type="submission" date="2017-05" db="UniProtKB">
        <authorList>
            <consortium name="EnsemblMetazoa"/>
        </authorList>
    </citation>
    <scope>IDENTIFICATION</scope>
</reference>
<feature type="region of interest" description="Disordered" evidence="2">
    <location>
        <begin position="286"/>
        <end position="604"/>
    </location>
</feature>
<feature type="compositionally biased region" description="Polar residues" evidence="2">
    <location>
        <begin position="1"/>
        <end position="14"/>
    </location>
</feature>
<feature type="compositionally biased region" description="Basic residues" evidence="2">
    <location>
        <begin position="448"/>
        <end position="457"/>
    </location>
</feature>
<dbReference type="OrthoDB" id="10072667at2759"/>
<feature type="compositionally biased region" description="Low complexity" evidence="2">
    <location>
        <begin position="724"/>
        <end position="734"/>
    </location>
</feature>
<feature type="compositionally biased region" description="Basic and acidic residues" evidence="2">
    <location>
        <begin position="905"/>
        <end position="923"/>
    </location>
</feature>
<feature type="compositionally biased region" description="Low complexity" evidence="2">
    <location>
        <begin position="676"/>
        <end position="686"/>
    </location>
</feature>
<dbReference type="InParanoid" id="A0A1X7UWV9"/>
<proteinExistence type="predicted"/>
<feature type="compositionally biased region" description="Polar residues" evidence="2">
    <location>
        <begin position="532"/>
        <end position="550"/>
    </location>
</feature>
<feature type="compositionally biased region" description="Gly residues" evidence="2">
    <location>
        <begin position="996"/>
        <end position="1006"/>
    </location>
</feature>
<feature type="compositionally biased region" description="Polar residues" evidence="2">
    <location>
        <begin position="710"/>
        <end position="723"/>
    </location>
</feature>
<keyword evidence="1" id="KW-0479">Metal-binding</keyword>
<evidence type="ECO:0000256" key="1">
    <source>
        <dbReference type="PROSITE-ProRule" id="PRU00042"/>
    </source>
</evidence>
<keyword evidence="1" id="KW-0863">Zinc-finger</keyword>
<feature type="compositionally biased region" description="Basic and acidic residues" evidence="2">
    <location>
        <begin position="350"/>
        <end position="372"/>
    </location>
</feature>
<feature type="compositionally biased region" description="Acidic residues" evidence="2">
    <location>
        <begin position="329"/>
        <end position="342"/>
    </location>
</feature>
<feature type="region of interest" description="Disordered" evidence="2">
    <location>
        <begin position="1"/>
        <end position="274"/>
    </location>
</feature>
<feature type="region of interest" description="Disordered" evidence="2">
    <location>
        <begin position="896"/>
        <end position="923"/>
    </location>
</feature>
<feature type="compositionally biased region" description="Polar residues" evidence="2">
    <location>
        <begin position="154"/>
        <end position="163"/>
    </location>
</feature>
<keyword evidence="1" id="KW-0862">Zinc</keyword>
<feature type="region of interest" description="Disordered" evidence="2">
    <location>
        <begin position="669"/>
        <end position="829"/>
    </location>
</feature>
<dbReference type="AlphaFoldDB" id="A0A1X7UWV9"/>
<feature type="compositionally biased region" description="Polar residues" evidence="2">
    <location>
        <begin position="180"/>
        <end position="189"/>
    </location>
</feature>
<dbReference type="PROSITE" id="PS50157">
    <property type="entry name" value="ZINC_FINGER_C2H2_2"/>
    <property type="match status" value="1"/>
</dbReference>
<feature type="compositionally biased region" description="Basic and acidic residues" evidence="2">
    <location>
        <begin position="553"/>
        <end position="566"/>
    </location>
</feature>
<feature type="compositionally biased region" description="Polar residues" evidence="2">
    <location>
        <begin position="820"/>
        <end position="829"/>
    </location>
</feature>
<feature type="compositionally biased region" description="Basic and acidic residues" evidence="2">
    <location>
        <begin position="870"/>
        <end position="885"/>
    </location>
</feature>
<organism evidence="4">
    <name type="scientific">Amphimedon queenslandica</name>
    <name type="common">Sponge</name>
    <dbReference type="NCBI Taxonomy" id="400682"/>
    <lineage>
        <taxon>Eukaryota</taxon>
        <taxon>Metazoa</taxon>
        <taxon>Porifera</taxon>
        <taxon>Demospongiae</taxon>
        <taxon>Heteroscleromorpha</taxon>
        <taxon>Haplosclerida</taxon>
        <taxon>Niphatidae</taxon>
        <taxon>Amphimedon</taxon>
    </lineage>
</organism>
<feature type="compositionally biased region" description="Basic and acidic residues" evidence="2">
    <location>
        <begin position="92"/>
        <end position="102"/>
    </location>
</feature>
<evidence type="ECO:0000259" key="3">
    <source>
        <dbReference type="PROSITE" id="PS50157"/>
    </source>
</evidence>
<feature type="domain" description="C2H2-type" evidence="3">
    <location>
        <begin position="830"/>
        <end position="854"/>
    </location>
</feature>
<feature type="compositionally biased region" description="Basic and acidic residues" evidence="2">
    <location>
        <begin position="477"/>
        <end position="486"/>
    </location>
</feature>
<feature type="compositionally biased region" description="Polar residues" evidence="2">
    <location>
        <begin position="79"/>
        <end position="91"/>
    </location>
</feature>
<name>A0A1X7UWV9_AMPQE</name>
<protein>
    <recommendedName>
        <fullName evidence="3">C2H2-type domain-containing protein</fullName>
    </recommendedName>
</protein>
<feature type="region of interest" description="Disordered" evidence="2">
    <location>
        <begin position="947"/>
        <end position="972"/>
    </location>
</feature>
<evidence type="ECO:0000256" key="2">
    <source>
        <dbReference type="SAM" id="MobiDB-lite"/>
    </source>
</evidence>
<evidence type="ECO:0000313" key="4">
    <source>
        <dbReference type="EnsemblMetazoa" id="Aqu2.1.32263_001"/>
    </source>
</evidence>
<feature type="region of interest" description="Disordered" evidence="2">
    <location>
        <begin position="996"/>
        <end position="1033"/>
    </location>
</feature>
<feature type="compositionally biased region" description="Basic residues" evidence="2">
    <location>
        <begin position="393"/>
        <end position="405"/>
    </location>
</feature>
<dbReference type="EnsemblMetazoa" id="Aqu2.1.32263_001">
    <property type="protein sequence ID" value="Aqu2.1.32263_001"/>
    <property type="gene ID" value="Aqu2.1.32263"/>
</dbReference>
<feature type="compositionally biased region" description="Basic and acidic residues" evidence="2">
    <location>
        <begin position="1017"/>
        <end position="1033"/>
    </location>
</feature>